<accession>A0ABT0WHX6</accession>
<protein>
    <submittedName>
        <fullName evidence="1">Uncharacterized protein</fullName>
    </submittedName>
</protein>
<dbReference type="Proteomes" id="UP001523262">
    <property type="component" value="Unassembled WGS sequence"/>
</dbReference>
<sequence length="56" mass="6143">MFLDEQAAMTPSSLEKALTRANIFGALATQFKGDWEGIPTLDELNAPTLGKMEICR</sequence>
<organism evidence="1 2">
    <name type="scientific">Neobacillus pocheonensis</name>
    <dbReference type="NCBI Taxonomy" id="363869"/>
    <lineage>
        <taxon>Bacteria</taxon>
        <taxon>Bacillati</taxon>
        <taxon>Bacillota</taxon>
        <taxon>Bacilli</taxon>
        <taxon>Bacillales</taxon>
        <taxon>Bacillaceae</taxon>
        <taxon>Neobacillus</taxon>
    </lineage>
</organism>
<evidence type="ECO:0000313" key="1">
    <source>
        <dbReference type="EMBL" id="MCM2535922.1"/>
    </source>
</evidence>
<dbReference type="InterPro" id="IPR029056">
    <property type="entry name" value="Ribokinase-like"/>
</dbReference>
<proteinExistence type="predicted"/>
<name>A0ABT0WHX6_9BACI</name>
<gene>
    <name evidence="1" type="ORF">NDK43_31080</name>
</gene>
<keyword evidence="2" id="KW-1185">Reference proteome</keyword>
<dbReference type="EMBL" id="JAMQCR010000003">
    <property type="protein sequence ID" value="MCM2535922.1"/>
    <property type="molecule type" value="Genomic_DNA"/>
</dbReference>
<comment type="caution">
    <text evidence="1">The sequence shown here is derived from an EMBL/GenBank/DDBJ whole genome shotgun (WGS) entry which is preliminary data.</text>
</comment>
<dbReference type="SUPFAM" id="SSF53613">
    <property type="entry name" value="Ribokinase-like"/>
    <property type="match status" value="1"/>
</dbReference>
<evidence type="ECO:0000313" key="2">
    <source>
        <dbReference type="Proteomes" id="UP001523262"/>
    </source>
</evidence>
<reference evidence="1 2" key="1">
    <citation type="submission" date="2022-06" db="EMBL/GenBank/DDBJ databases">
        <authorList>
            <person name="Jeon C.O."/>
        </authorList>
    </citation>
    <scope>NUCLEOTIDE SEQUENCE [LARGE SCALE GENOMIC DNA]</scope>
    <source>
        <strain evidence="1 2">KCTC 13943</strain>
    </source>
</reference>
<dbReference type="Gene3D" id="3.40.1190.20">
    <property type="match status" value="1"/>
</dbReference>